<proteinExistence type="inferred from homology"/>
<protein>
    <recommendedName>
        <fullName evidence="7">NH(3)-dependent NAD(+) synthetase</fullName>
        <ecNumber evidence="7">6.3.1.5</ecNumber>
    </recommendedName>
</protein>
<dbReference type="Pfam" id="PF02540">
    <property type="entry name" value="NAD_synthase"/>
    <property type="match status" value="1"/>
</dbReference>
<keyword evidence="5 6" id="KW-0520">NAD</keyword>
<evidence type="ECO:0000256" key="3">
    <source>
        <dbReference type="ARBA" id="ARBA00022741"/>
    </source>
</evidence>
<dbReference type="OrthoDB" id="9803818at2"/>
<dbReference type="InterPro" id="IPR022310">
    <property type="entry name" value="NAD/GMP_synthase"/>
</dbReference>
<evidence type="ECO:0000256" key="6">
    <source>
        <dbReference type="RuleBase" id="RU003811"/>
    </source>
</evidence>
<dbReference type="NCBIfam" id="TIGR00552">
    <property type="entry name" value="nadE"/>
    <property type="match status" value="1"/>
</dbReference>
<dbReference type="Gene3D" id="3.40.50.620">
    <property type="entry name" value="HUPs"/>
    <property type="match status" value="1"/>
</dbReference>
<comment type="pathway">
    <text evidence="1">Cofactor biosynthesis; NAD(+) biosynthesis.</text>
</comment>
<dbReference type="RefSeq" id="WP_125018039.1">
    <property type="nucleotide sequence ID" value="NZ_RQVQ01000008.1"/>
</dbReference>
<dbReference type="SUPFAM" id="SSF52402">
    <property type="entry name" value="Adenine nucleotide alpha hydrolases-like"/>
    <property type="match status" value="1"/>
</dbReference>
<feature type="domain" description="NAD/GMP synthase" evidence="8">
    <location>
        <begin position="13"/>
        <end position="254"/>
    </location>
</feature>
<comment type="similarity">
    <text evidence="6">Belongs to the NAD synthetase family.</text>
</comment>
<dbReference type="GO" id="GO:0003952">
    <property type="term" value="F:NAD+ synthase (glutamine-hydrolyzing) activity"/>
    <property type="evidence" value="ECO:0007669"/>
    <property type="project" value="InterPro"/>
</dbReference>
<dbReference type="Proteomes" id="UP000275719">
    <property type="component" value="Unassembled WGS sequence"/>
</dbReference>
<keyword evidence="4 6" id="KW-0067">ATP-binding</keyword>
<keyword evidence="2 6" id="KW-0436">Ligase</keyword>
<evidence type="ECO:0000313" key="9">
    <source>
        <dbReference type="EMBL" id="RRJ91904.1"/>
    </source>
</evidence>
<gene>
    <name evidence="9" type="primary">nadE</name>
    <name evidence="9" type="ORF">EG240_04925</name>
</gene>
<accession>A0A3P3WB71</accession>
<reference evidence="9 10" key="1">
    <citation type="submission" date="2018-11" db="EMBL/GenBank/DDBJ databases">
        <title>Flavobacterium sp. nov., YIM 102701-2 draft genome.</title>
        <authorList>
            <person name="Li G."/>
            <person name="Jiang Y."/>
        </authorList>
    </citation>
    <scope>NUCLEOTIDE SEQUENCE [LARGE SCALE GENOMIC DNA]</scope>
    <source>
        <strain evidence="9 10">YIM 102701-2</strain>
    </source>
</reference>
<dbReference type="CDD" id="cd00553">
    <property type="entry name" value="NAD_synthase"/>
    <property type="match status" value="1"/>
</dbReference>
<evidence type="ECO:0000256" key="4">
    <source>
        <dbReference type="ARBA" id="ARBA00022840"/>
    </source>
</evidence>
<dbReference type="UniPathway" id="UPA00253"/>
<sequence>MTSSTFKSKEITELIVNWLKTYAETAHVKGFVVGISGGIDSALTSTLCAMTGLPTLCVEMPIHQAASQVSRAQEHISYLKSKFNTISSAVADLTPTFDLMVESFPKGEDEARLNLTLANTRARLRMTTLYYFAGIHQALVAGTGNKVEDFGVGFYTKYGDGGVDVSPIADLMKSEVRELAKYLGVPSSIIVAKPTDGLFGDDRSDEDQLGASYDELEMAMLAKEAGKTEADFKGRELEVFKIYSRLNRINQHKMNPIPVCEIPKELK</sequence>
<organism evidence="9 10">
    <name type="scientific">Paenimyroides tangerinum</name>
    <dbReference type="NCBI Taxonomy" id="2488728"/>
    <lineage>
        <taxon>Bacteria</taxon>
        <taxon>Pseudomonadati</taxon>
        <taxon>Bacteroidota</taxon>
        <taxon>Flavobacteriia</taxon>
        <taxon>Flavobacteriales</taxon>
        <taxon>Flavobacteriaceae</taxon>
        <taxon>Paenimyroides</taxon>
    </lineage>
</organism>
<evidence type="ECO:0000256" key="7">
    <source>
        <dbReference type="RuleBase" id="RU003812"/>
    </source>
</evidence>
<evidence type="ECO:0000313" key="10">
    <source>
        <dbReference type="Proteomes" id="UP000275719"/>
    </source>
</evidence>
<evidence type="ECO:0000259" key="8">
    <source>
        <dbReference type="Pfam" id="PF02540"/>
    </source>
</evidence>
<evidence type="ECO:0000256" key="5">
    <source>
        <dbReference type="ARBA" id="ARBA00023027"/>
    </source>
</evidence>
<evidence type="ECO:0000256" key="1">
    <source>
        <dbReference type="ARBA" id="ARBA00004790"/>
    </source>
</evidence>
<comment type="caution">
    <text evidence="9">The sequence shown here is derived from an EMBL/GenBank/DDBJ whole genome shotgun (WGS) entry which is preliminary data.</text>
</comment>
<dbReference type="InterPro" id="IPR014729">
    <property type="entry name" value="Rossmann-like_a/b/a_fold"/>
</dbReference>
<comment type="catalytic activity">
    <reaction evidence="7">
        <text>deamido-NAD(+) + NH4(+) + ATP = AMP + diphosphate + NAD(+) + H(+)</text>
        <dbReference type="Rhea" id="RHEA:21188"/>
        <dbReference type="ChEBI" id="CHEBI:15378"/>
        <dbReference type="ChEBI" id="CHEBI:28938"/>
        <dbReference type="ChEBI" id="CHEBI:30616"/>
        <dbReference type="ChEBI" id="CHEBI:33019"/>
        <dbReference type="ChEBI" id="CHEBI:57540"/>
        <dbReference type="ChEBI" id="CHEBI:58437"/>
        <dbReference type="ChEBI" id="CHEBI:456215"/>
        <dbReference type="EC" id="6.3.1.5"/>
    </reaction>
</comment>
<dbReference type="GO" id="GO:0005524">
    <property type="term" value="F:ATP binding"/>
    <property type="evidence" value="ECO:0007669"/>
    <property type="project" value="UniProtKB-KW"/>
</dbReference>
<dbReference type="PANTHER" id="PTHR23090">
    <property type="entry name" value="NH 3 /GLUTAMINE-DEPENDENT NAD + SYNTHETASE"/>
    <property type="match status" value="1"/>
</dbReference>
<dbReference type="EC" id="6.3.1.5" evidence="7"/>
<dbReference type="GO" id="GO:0004359">
    <property type="term" value="F:glutaminase activity"/>
    <property type="evidence" value="ECO:0007669"/>
    <property type="project" value="InterPro"/>
</dbReference>
<dbReference type="EMBL" id="RQVQ01000008">
    <property type="protein sequence ID" value="RRJ91904.1"/>
    <property type="molecule type" value="Genomic_DNA"/>
</dbReference>
<dbReference type="PANTHER" id="PTHR23090:SF9">
    <property type="entry name" value="GLUTAMINE-DEPENDENT NAD(+) SYNTHETASE"/>
    <property type="match status" value="1"/>
</dbReference>
<name>A0A3P3WB71_9FLAO</name>
<keyword evidence="3 6" id="KW-0547">Nucleotide-binding</keyword>
<keyword evidence="10" id="KW-1185">Reference proteome</keyword>
<dbReference type="InterPro" id="IPR003694">
    <property type="entry name" value="NAD_synthase"/>
</dbReference>
<dbReference type="GO" id="GO:0008795">
    <property type="term" value="F:NAD+ synthase activity"/>
    <property type="evidence" value="ECO:0007669"/>
    <property type="project" value="UniProtKB-EC"/>
</dbReference>
<dbReference type="AlphaFoldDB" id="A0A3P3WB71"/>
<dbReference type="GO" id="GO:0009435">
    <property type="term" value="P:NAD+ biosynthetic process"/>
    <property type="evidence" value="ECO:0007669"/>
    <property type="project" value="UniProtKB-UniPathway"/>
</dbReference>
<dbReference type="GO" id="GO:0005737">
    <property type="term" value="C:cytoplasm"/>
    <property type="evidence" value="ECO:0007669"/>
    <property type="project" value="InterPro"/>
</dbReference>
<evidence type="ECO:0000256" key="2">
    <source>
        <dbReference type="ARBA" id="ARBA00022598"/>
    </source>
</evidence>